<dbReference type="GO" id="GO:0003984">
    <property type="term" value="F:acetolactate synthase activity"/>
    <property type="evidence" value="ECO:0007669"/>
    <property type="project" value="TreeGrafter"/>
</dbReference>
<accession>A0A382JYX7</accession>
<name>A0A382JYX7_9ZZZZ</name>
<feature type="domain" description="Acetolactate synthase small subunit C-terminal" evidence="1">
    <location>
        <begin position="23"/>
        <end position="96"/>
    </location>
</feature>
<dbReference type="EMBL" id="UINC01076701">
    <property type="protein sequence ID" value="SVC16117.1"/>
    <property type="molecule type" value="Genomic_DNA"/>
</dbReference>
<protein>
    <recommendedName>
        <fullName evidence="1">Acetolactate synthase small subunit C-terminal domain-containing protein</fullName>
    </recommendedName>
</protein>
<dbReference type="GO" id="GO:0009097">
    <property type="term" value="P:isoleucine biosynthetic process"/>
    <property type="evidence" value="ECO:0007669"/>
    <property type="project" value="TreeGrafter"/>
</dbReference>
<gene>
    <name evidence="2" type="ORF">METZ01_LOCUS268971</name>
</gene>
<dbReference type="InterPro" id="IPR004789">
    <property type="entry name" value="Acetalactate_synth_ssu"/>
</dbReference>
<organism evidence="2">
    <name type="scientific">marine metagenome</name>
    <dbReference type="NCBI Taxonomy" id="408172"/>
    <lineage>
        <taxon>unclassified sequences</taxon>
        <taxon>metagenomes</taxon>
        <taxon>ecological metagenomes</taxon>
    </lineage>
</organism>
<dbReference type="GO" id="GO:0005829">
    <property type="term" value="C:cytosol"/>
    <property type="evidence" value="ECO:0007669"/>
    <property type="project" value="TreeGrafter"/>
</dbReference>
<dbReference type="GO" id="GO:1990610">
    <property type="term" value="F:acetolactate synthase regulator activity"/>
    <property type="evidence" value="ECO:0007669"/>
    <property type="project" value="InterPro"/>
</dbReference>
<dbReference type="InterPro" id="IPR019455">
    <property type="entry name" value="Acetolactate_synth_ssu_C"/>
</dbReference>
<evidence type="ECO:0000313" key="2">
    <source>
        <dbReference type="EMBL" id="SVC16117.1"/>
    </source>
</evidence>
<dbReference type="AlphaFoldDB" id="A0A382JYX7"/>
<dbReference type="SUPFAM" id="SSF55021">
    <property type="entry name" value="ACT-like"/>
    <property type="match status" value="1"/>
</dbReference>
<dbReference type="PANTHER" id="PTHR30239">
    <property type="entry name" value="ACETOLACTATE SYNTHASE SMALL SUBUNIT"/>
    <property type="match status" value="1"/>
</dbReference>
<dbReference type="Gene3D" id="3.30.70.1150">
    <property type="entry name" value="ACT-like. Chain A, domain 2"/>
    <property type="match status" value="1"/>
</dbReference>
<dbReference type="GO" id="GO:0009099">
    <property type="term" value="P:L-valine biosynthetic process"/>
    <property type="evidence" value="ECO:0007669"/>
    <property type="project" value="TreeGrafter"/>
</dbReference>
<proteinExistence type="predicted"/>
<dbReference type="InterPro" id="IPR045865">
    <property type="entry name" value="ACT-like_dom_sf"/>
</dbReference>
<dbReference type="PANTHER" id="PTHR30239:SF0">
    <property type="entry name" value="ACETOLACTATE SYNTHASE SMALL SUBUNIT 1, CHLOROPLASTIC"/>
    <property type="match status" value="1"/>
</dbReference>
<sequence>MKKLVPVHKVADFKRDDKNVIFKEMALFKVVGNNSKKEKALKACKKYNAVILDKTNRSYVIQITALRREIDIMAKNLKKFGLVSVSRTGAVAMTRGSEVFK</sequence>
<evidence type="ECO:0000259" key="1">
    <source>
        <dbReference type="Pfam" id="PF10369"/>
    </source>
</evidence>
<dbReference type="InterPro" id="IPR027271">
    <property type="entry name" value="Acetolactate_synth/TF_NikR_C"/>
</dbReference>
<reference evidence="2" key="1">
    <citation type="submission" date="2018-05" db="EMBL/GenBank/DDBJ databases">
        <authorList>
            <person name="Lanie J.A."/>
            <person name="Ng W.-L."/>
            <person name="Kazmierczak K.M."/>
            <person name="Andrzejewski T.M."/>
            <person name="Davidsen T.M."/>
            <person name="Wayne K.J."/>
            <person name="Tettelin H."/>
            <person name="Glass J.I."/>
            <person name="Rusch D."/>
            <person name="Podicherti R."/>
            <person name="Tsui H.-C.T."/>
            <person name="Winkler M.E."/>
        </authorList>
    </citation>
    <scope>NUCLEOTIDE SEQUENCE</scope>
</reference>
<dbReference type="Pfam" id="PF10369">
    <property type="entry name" value="ALS_ss_C"/>
    <property type="match status" value="1"/>
</dbReference>